<evidence type="ECO:0000256" key="1">
    <source>
        <dbReference type="SAM" id="SignalP"/>
    </source>
</evidence>
<dbReference type="InterPro" id="IPR037682">
    <property type="entry name" value="TonB_C"/>
</dbReference>
<dbReference type="Pfam" id="PF03544">
    <property type="entry name" value="TonB_C"/>
    <property type="match status" value="1"/>
</dbReference>
<dbReference type="Proteomes" id="UP000061010">
    <property type="component" value="Chromosome"/>
</dbReference>
<feature type="domain" description="TonB C-terminal" evidence="2">
    <location>
        <begin position="126"/>
        <end position="208"/>
    </location>
</feature>
<dbReference type="EMBL" id="CP012900">
    <property type="protein sequence ID" value="ALJ27358.1"/>
    <property type="molecule type" value="Genomic_DNA"/>
</dbReference>
<dbReference type="AlphaFoldDB" id="A0A0S1AX32"/>
<keyword evidence="1" id="KW-0732">Signal</keyword>
<dbReference type="SUPFAM" id="SSF74653">
    <property type="entry name" value="TolA/TonB C-terminal domain"/>
    <property type="match status" value="1"/>
</dbReference>
<protein>
    <recommendedName>
        <fullName evidence="2">TonB C-terminal domain-containing protein</fullName>
    </recommendedName>
</protein>
<reference evidence="3 4" key="1">
    <citation type="journal article" date="2015" name="Genome Announc.">
        <title>Complete Genome Sequencing of Stenotrophomonas acidaminiphila ZAC14D2_NAIMI4_2, a Multidrug-Resistant Strain Isolated from Sediments of a Polluted River in Mexico, Uncovers New Antibiotic Resistance Genes and a Novel Class-II Lasso Peptide Biosynthesis Gene Cluster.</title>
        <authorList>
            <person name="Vinuesa P."/>
            <person name="Ochoa-Sanchez L.E."/>
        </authorList>
    </citation>
    <scope>NUCLEOTIDE SEQUENCE [LARGE SCALE GENOMIC DNA]</scope>
    <source>
        <strain evidence="3 4">ZAC14D2_NAIMI4_2</strain>
    </source>
</reference>
<evidence type="ECO:0000313" key="3">
    <source>
        <dbReference type="EMBL" id="ALJ27358.1"/>
    </source>
</evidence>
<dbReference type="PATRIC" id="fig|128780.6.peg.938"/>
<name>A0A0S1AX32_9GAMM</name>
<keyword evidence="4" id="KW-1185">Reference proteome</keyword>
<accession>A0A0S1AX32</accession>
<feature type="chain" id="PRO_5006588342" description="TonB C-terminal domain-containing protein" evidence="1">
    <location>
        <begin position="26"/>
        <end position="249"/>
    </location>
</feature>
<dbReference type="OrthoDB" id="5982836at2"/>
<proteinExistence type="predicted"/>
<feature type="signal peptide" evidence="1">
    <location>
        <begin position="1"/>
        <end position="25"/>
    </location>
</feature>
<gene>
    <name evidence="3" type="ORF">AOT14_09270</name>
</gene>
<dbReference type="Gene3D" id="3.30.1150.10">
    <property type="match status" value="1"/>
</dbReference>
<evidence type="ECO:0000313" key="4">
    <source>
        <dbReference type="Proteomes" id="UP000061010"/>
    </source>
</evidence>
<evidence type="ECO:0000259" key="2">
    <source>
        <dbReference type="Pfam" id="PF03544"/>
    </source>
</evidence>
<sequence precursor="true">MARAAVWAYTMMAAVAAAGMGTAHAGNAEQPVPFKTTATVWLDTQGVPQKVETPDRLPAAIREAIGARVREWRFEPAILNGEAKSGVTHLMLDACAAAGASGELNLAVGYVYGGPVNNQDPAGLVPPPRYPVDAIRADVQGTWLVTYKVLPDGTTQWVSVDPQGDTPLKRLGYFEPTLRQWVNQLRYTPEEVDGQPISTVVRVPVDFSTRPTSRKEAARTTMECVAATRAEPFRRTVTDTRFKLVSGGS</sequence>
<organism evidence="3 4">
    <name type="scientific">Stenotrophomonas acidaminiphila</name>
    <dbReference type="NCBI Taxonomy" id="128780"/>
    <lineage>
        <taxon>Bacteria</taxon>
        <taxon>Pseudomonadati</taxon>
        <taxon>Pseudomonadota</taxon>
        <taxon>Gammaproteobacteria</taxon>
        <taxon>Lysobacterales</taxon>
        <taxon>Lysobacteraceae</taxon>
        <taxon>Stenotrophomonas</taxon>
    </lineage>
</organism>
<dbReference type="KEGG" id="sacz:AOT14_09270"/>
<dbReference type="GO" id="GO:0055085">
    <property type="term" value="P:transmembrane transport"/>
    <property type="evidence" value="ECO:0007669"/>
    <property type="project" value="InterPro"/>
</dbReference>